<proteinExistence type="predicted"/>
<name>A0A7C9CQ30_OPUST</name>
<organism evidence="2">
    <name type="scientific">Opuntia streptacantha</name>
    <name type="common">Prickly pear cactus</name>
    <name type="synonym">Opuntia cardona</name>
    <dbReference type="NCBI Taxonomy" id="393608"/>
    <lineage>
        <taxon>Eukaryota</taxon>
        <taxon>Viridiplantae</taxon>
        <taxon>Streptophyta</taxon>
        <taxon>Embryophyta</taxon>
        <taxon>Tracheophyta</taxon>
        <taxon>Spermatophyta</taxon>
        <taxon>Magnoliopsida</taxon>
        <taxon>eudicotyledons</taxon>
        <taxon>Gunneridae</taxon>
        <taxon>Pentapetalae</taxon>
        <taxon>Caryophyllales</taxon>
        <taxon>Cactineae</taxon>
        <taxon>Cactaceae</taxon>
        <taxon>Opuntioideae</taxon>
        <taxon>Opuntia</taxon>
    </lineage>
</organism>
<evidence type="ECO:0000256" key="1">
    <source>
        <dbReference type="SAM" id="MobiDB-lite"/>
    </source>
</evidence>
<sequence>MKKHTINDCNHNANTKRTLCSTLARYLSKAPCPRRILAPHPGEVTEPTDSSSTTTASTLLSPAFTSGISYIASASTLSNMVLKPLAPVFLAMDFLPIILKAFSVK</sequence>
<protein>
    <submittedName>
        <fullName evidence="2">Uncharacterized protein</fullName>
    </submittedName>
</protein>
<feature type="region of interest" description="Disordered" evidence="1">
    <location>
        <begin position="37"/>
        <end position="56"/>
    </location>
</feature>
<reference evidence="2" key="1">
    <citation type="journal article" date="2013" name="J. Plant Res.">
        <title>Effect of fungi and light on seed germination of three Opuntia species from semiarid lands of central Mexico.</title>
        <authorList>
            <person name="Delgado-Sanchez P."/>
            <person name="Jimenez-Bremont J.F."/>
            <person name="Guerrero-Gonzalez Mde L."/>
            <person name="Flores J."/>
        </authorList>
    </citation>
    <scope>NUCLEOTIDE SEQUENCE</scope>
    <source>
        <tissue evidence="2">Cladode</tissue>
    </source>
</reference>
<dbReference type="EMBL" id="GISG01032331">
    <property type="protein sequence ID" value="MBA4620924.1"/>
    <property type="molecule type" value="Transcribed_RNA"/>
</dbReference>
<feature type="compositionally biased region" description="Low complexity" evidence="1">
    <location>
        <begin position="47"/>
        <end position="56"/>
    </location>
</feature>
<accession>A0A7C9CQ30</accession>
<reference evidence="2" key="2">
    <citation type="submission" date="2020-07" db="EMBL/GenBank/DDBJ databases">
        <authorList>
            <person name="Vera ALvarez R."/>
            <person name="Arias-Moreno D.M."/>
            <person name="Jimenez-Jacinto V."/>
            <person name="Jimenez-Bremont J.F."/>
            <person name="Swaminathan K."/>
            <person name="Moose S.P."/>
            <person name="Guerrero-Gonzalez M.L."/>
            <person name="Marino-Ramirez L."/>
            <person name="Landsman D."/>
            <person name="Rodriguez-Kessler M."/>
            <person name="Delgado-Sanchez P."/>
        </authorList>
    </citation>
    <scope>NUCLEOTIDE SEQUENCE</scope>
    <source>
        <tissue evidence="2">Cladode</tissue>
    </source>
</reference>
<dbReference type="EMBL" id="GISG01032330">
    <property type="protein sequence ID" value="MBA4620923.1"/>
    <property type="molecule type" value="Transcribed_RNA"/>
</dbReference>
<evidence type="ECO:0000313" key="2">
    <source>
        <dbReference type="EMBL" id="MBA4620924.1"/>
    </source>
</evidence>
<dbReference type="AlphaFoldDB" id="A0A7C9CQ30"/>